<sequence length="231" mass="25460">MGVFEEIFRPGNEARERTARNLITDIISDLKYITNASNKTITTFNGLLGEKVETVSIDEKSPEKLLVDVRERLLEIERLAKLHYEKLDASVKKEPLDTVIEKWKGRSFEDIDKIVAEFKVWGMSANAAGIAAASVVAGTMIPILVKSLNAFWGTVLGGFLGAAAGLIVTAIIDAIAAEQKYRKLEEAIQDLTDTKNTVRQYREQIVTAADDVILAIKVAQKEAAKGKQELN</sequence>
<keyword evidence="2" id="KW-0812">Transmembrane</keyword>
<feature type="transmembrane region" description="Helical" evidence="2">
    <location>
        <begin position="151"/>
        <end position="176"/>
    </location>
</feature>
<dbReference type="GeneID" id="67002106"/>
<dbReference type="RefSeq" id="XP_043155392.1">
    <property type="nucleotide sequence ID" value="XM_043299457.1"/>
</dbReference>
<keyword evidence="2" id="KW-1133">Transmembrane helix</keyword>
<evidence type="ECO:0000313" key="4">
    <source>
        <dbReference type="Proteomes" id="UP001043456"/>
    </source>
</evidence>
<organism evidence="3 4">
    <name type="scientific">Aspergillus pseudoviridinutans</name>
    <dbReference type="NCBI Taxonomy" id="1517512"/>
    <lineage>
        <taxon>Eukaryota</taxon>
        <taxon>Fungi</taxon>
        <taxon>Dikarya</taxon>
        <taxon>Ascomycota</taxon>
        <taxon>Pezizomycotina</taxon>
        <taxon>Eurotiomycetes</taxon>
        <taxon>Eurotiomycetidae</taxon>
        <taxon>Eurotiales</taxon>
        <taxon>Aspergillaceae</taxon>
        <taxon>Aspergillus</taxon>
        <taxon>Aspergillus subgen. Fumigati</taxon>
    </lineage>
</organism>
<keyword evidence="1" id="KW-0175">Coiled coil</keyword>
<gene>
    <name evidence="3" type="ORF">Asppvi_003494</name>
</gene>
<feature type="coiled-coil region" evidence="1">
    <location>
        <begin position="174"/>
        <end position="204"/>
    </location>
</feature>
<reference evidence="3 4" key="1">
    <citation type="submission" date="2018-10" db="EMBL/GenBank/DDBJ databases">
        <title>Pan-genome distribution and transcriptional activeness of fungal secondary metabolism genes in Aspergillus section Fumigati.</title>
        <authorList>
            <person name="Takahashi H."/>
            <person name="Umemura M."/>
            <person name="Ninomiya A."/>
            <person name="Kusuya Y."/>
            <person name="Urayama S."/>
            <person name="Shimizu M."/>
            <person name="Watanabe A."/>
            <person name="Kamei K."/>
            <person name="Yaguchi T."/>
            <person name="Hagiwara D."/>
        </authorList>
    </citation>
    <scope>NUCLEOTIDE SEQUENCE [LARGE SCALE GENOMIC DNA]</scope>
    <source>
        <strain evidence="3 4">IFM 55266</strain>
    </source>
</reference>
<dbReference type="EMBL" id="BHVY01000002">
    <property type="protein sequence ID" value="GIJ84645.1"/>
    <property type="molecule type" value="Genomic_DNA"/>
</dbReference>
<evidence type="ECO:0000256" key="2">
    <source>
        <dbReference type="SAM" id="Phobius"/>
    </source>
</evidence>
<keyword evidence="4" id="KW-1185">Reference proteome</keyword>
<keyword evidence="2" id="KW-0472">Membrane</keyword>
<name>A0A9P3B8G8_9EURO</name>
<dbReference type="AlphaFoldDB" id="A0A9P3B8G8"/>
<accession>A0A9P3B8G8</accession>
<protein>
    <submittedName>
        <fullName evidence="3">Uncharacterized protein</fullName>
    </submittedName>
</protein>
<comment type="caution">
    <text evidence="3">The sequence shown here is derived from an EMBL/GenBank/DDBJ whole genome shotgun (WGS) entry which is preliminary data.</text>
</comment>
<dbReference type="Proteomes" id="UP001043456">
    <property type="component" value="Unassembled WGS sequence"/>
</dbReference>
<dbReference type="OrthoDB" id="4526810at2759"/>
<feature type="transmembrane region" description="Helical" evidence="2">
    <location>
        <begin position="127"/>
        <end position="145"/>
    </location>
</feature>
<evidence type="ECO:0000313" key="3">
    <source>
        <dbReference type="EMBL" id="GIJ84645.1"/>
    </source>
</evidence>
<evidence type="ECO:0000256" key="1">
    <source>
        <dbReference type="SAM" id="Coils"/>
    </source>
</evidence>
<proteinExistence type="predicted"/>